<dbReference type="AlphaFoldDB" id="A0A1E3GQJ5"/>
<dbReference type="OrthoDB" id="7858625at2"/>
<dbReference type="EMBL" id="MCRJ01000230">
    <property type="protein sequence ID" value="ODN66294.1"/>
    <property type="molecule type" value="Genomic_DNA"/>
</dbReference>
<dbReference type="PATRIC" id="fig|1439726.3.peg.4739"/>
<dbReference type="RefSeq" id="WP_069308495.1">
    <property type="nucleotide sequence ID" value="NZ_MCRJ01000230.1"/>
</dbReference>
<name>A0A1E3GQJ5_9HYPH</name>
<protein>
    <submittedName>
        <fullName evidence="1">CRISPR-associated protein Cse2</fullName>
    </submittedName>
</protein>
<accession>A0A1E3GQJ5</accession>
<dbReference type="InterPro" id="IPR013382">
    <property type="entry name" value="CRISPR-assoc_prot_Cse2"/>
</dbReference>
<dbReference type="Gene3D" id="1.10.520.40">
    <property type="entry name" value="CRISPR-associated protein Cse2"/>
    <property type="match status" value="1"/>
</dbReference>
<proteinExistence type="predicted"/>
<dbReference type="Proteomes" id="UP000094622">
    <property type="component" value="Unassembled WGS sequence"/>
</dbReference>
<gene>
    <name evidence="1" type="ORF">A6302_04451</name>
</gene>
<dbReference type="Pfam" id="PF09485">
    <property type="entry name" value="CRISPR_Cse2"/>
    <property type="match status" value="1"/>
</dbReference>
<dbReference type="InterPro" id="IPR038287">
    <property type="entry name" value="Cse2_sf"/>
</dbReference>
<comment type="caution">
    <text evidence="1">The sequence shown here is derived from an EMBL/GenBank/DDBJ whole genome shotgun (WGS) entry which is preliminary data.</text>
</comment>
<dbReference type="NCBIfam" id="TIGR02548">
    <property type="entry name" value="casB_cse2"/>
    <property type="match status" value="1"/>
</dbReference>
<sequence length="171" mass="18914">MPDDVDKSARDEVARRALSIALALAVSDPGEKAAARRMDKRGAPVFWRQVARLGISSDHEAGWLRFTRMVALLTPASATASVHDKDRPLGAVLADAGFSEQRLARLLASQGDTRLEALERAIRMLARSRPKIDVVSLARTVMGWDHNRLARDYYTRLDRTTTIPTGEVEHA</sequence>
<keyword evidence="2" id="KW-1185">Reference proteome</keyword>
<reference evidence="1 2" key="1">
    <citation type="submission" date="2016-07" db="EMBL/GenBank/DDBJ databases">
        <title>Draft Genome Sequence of Methylobrevis pamukkalensis PK2.</title>
        <authorList>
            <person name="Vasilenko O.V."/>
            <person name="Doronina N.V."/>
            <person name="Shmareva M.N."/>
            <person name="Tarlachkov S.V."/>
            <person name="Mustakhimov I."/>
            <person name="Trotsenko Y.A."/>
        </authorList>
    </citation>
    <scope>NUCLEOTIDE SEQUENCE [LARGE SCALE GENOMIC DNA]</scope>
    <source>
        <strain evidence="1 2">PK2</strain>
    </source>
</reference>
<evidence type="ECO:0000313" key="2">
    <source>
        <dbReference type="Proteomes" id="UP000094622"/>
    </source>
</evidence>
<organism evidence="1 2">
    <name type="scientific">Methylobrevis pamukkalensis</name>
    <dbReference type="NCBI Taxonomy" id="1439726"/>
    <lineage>
        <taxon>Bacteria</taxon>
        <taxon>Pseudomonadati</taxon>
        <taxon>Pseudomonadota</taxon>
        <taxon>Alphaproteobacteria</taxon>
        <taxon>Hyphomicrobiales</taxon>
        <taxon>Pleomorphomonadaceae</taxon>
        <taxon>Methylobrevis</taxon>
    </lineage>
</organism>
<evidence type="ECO:0000313" key="1">
    <source>
        <dbReference type="EMBL" id="ODN66294.1"/>
    </source>
</evidence>